<dbReference type="InterPro" id="IPR011008">
    <property type="entry name" value="Dimeric_a/b-barrel"/>
</dbReference>
<protein>
    <submittedName>
        <fullName evidence="3">YciI family protein</fullName>
    </submittedName>
</protein>
<dbReference type="RefSeq" id="WP_263952678.1">
    <property type="nucleotide sequence ID" value="NZ_JAOYFC010000001.1"/>
</dbReference>
<evidence type="ECO:0000313" key="4">
    <source>
        <dbReference type="Proteomes" id="UP001208041"/>
    </source>
</evidence>
<comment type="caution">
    <text evidence="3">The sequence shown here is derived from an EMBL/GenBank/DDBJ whole genome shotgun (WGS) entry which is preliminary data.</text>
</comment>
<gene>
    <name evidence="3" type="ORF">OH136_04685</name>
</gene>
<dbReference type="SUPFAM" id="SSF54909">
    <property type="entry name" value="Dimeric alpha+beta barrel"/>
    <property type="match status" value="1"/>
</dbReference>
<reference evidence="3" key="1">
    <citation type="submission" date="2022-10" db="EMBL/GenBank/DDBJ databases">
        <authorList>
            <person name="Yue Y."/>
        </authorList>
    </citation>
    <scope>NUCLEOTIDE SEQUENCE</scope>
    <source>
        <strain evidence="3">Z654</strain>
    </source>
</reference>
<evidence type="ECO:0000313" key="3">
    <source>
        <dbReference type="EMBL" id="MCV6823846.1"/>
    </source>
</evidence>
<comment type="similarity">
    <text evidence="1">Belongs to the YciI family.</text>
</comment>
<dbReference type="Gene3D" id="3.30.70.1060">
    <property type="entry name" value="Dimeric alpha+beta barrel"/>
    <property type="match status" value="1"/>
</dbReference>
<dbReference type="EMBL" id="JAOYFC010000001">
    <property type="protein sequence ID" value="MCV6823846.1"/>
    <property type="molecule type" value="Genomic_DNA"/>
</dbReference>
<dbReference type="Pfam" id="PF03795">
    <property type="entry name" value="YCII"/>
    <property type="match status" value="1"/>
</dbReference>
<name>A0AAE3J0E6_9RHOB</name>
<dbReference type="AlphaFoldDB" id="A0AAE3J0E6"/>
<organism evidence="3 4">
    <name type="scientific">Halocynthiibacter halioticoli</name>
    <dbReference type="NCBI Taxonomy" id="2986804"/>
    <lineage>
        <taxon>Bacteria</taxon>
        <taxon>Pseudomonadati</taxon>
        <taxon>Pseudomonadota</taxon>
        <taxon>Alphaproteobacteria</taxon>
        <taxon>Rhodobacterales</taxon>
        <taxon>Paracoccaceae</taxon>
        <taxon>Halocynthiibacter</taxon>
    </lineage>
</organism>
<dbReference type="InterPro" id="IPR005545">
    <property type="entry name" value="YCII"/>
</dbReference>
<sequence>MPRFILAYIPGNAPQPSPDEGAAHRKRYESWIKDNGDAILEPANPFGPSQNISTEGSGESKILKGMMGYTLIEAADMDAATAIAKSCPFLEMGTIDVAPLMSM</sequence>
<accession>A0AAE3J0E6</accession>
<proteinExistence type="inferred from homology"/>
<evidence type="ECO:0000256" key="1">
    <source>
        <dbReference type="ARBA" id="ARBA00007689"/>
    </source>
</evidence>
<feature type="domain" description="YCII-related" evidence="2">
    <location>
        <begin position="41"/>
        <end position="101"/>
    </location>
</feature>
<keyword evidence="4" id="KW-1185">Reference proteome</keyword>
<dbReference type="Proteomes" id="UP001208041">
    <property type="component" value="Unassembled WGS sequence"/>
</dbReference>
<evidence type="ECO:0000259" key="2">
    <source>
        <dbReference type="Pfam" id="PF03795"/>
    </source>
</evidence>